<dbReference type="AlphaFoldDB" id="A0A1B6IR04"/>
<feature type="region of interest" description="Disordered" evidence="1">
    <location>
        <begin position="62"/>
        <end position="185"/>
    </location>
</feature>
<evidence type="ECO:0000313" key="2">
    <source>
        <dbReference type="EMBL" id="JAS89354.1"/>
    </source>
</evidence>
<evidence type="ECO:0000256" key="1">
    <source>
        <dbReference type="SAM" id="MobiDB-lite"/>
    </source>
</evidence>
<name>A0A1B6IR04_9HEMI</name>
<feature type="compositionally biased region" description="Basic and acidic residues" evidence="1">
    <location>
        <begin position="157"/>
        <end position="185"/>
    </location>
</feature>
<accession>A0A1B6IR04</accession>
<dbReference type="EMBL" id="GECU01018352">
    <property type="protein sequence ID" value="JAS89354.1"/>
    <property type="molecule type" value="Transcribed_RNA"/>
</dbReference>
<proteinExistence type="predicted"/>
<feature type="compositionally biased region" description="Basic and acidic residues" evidence="1">
    <location>
        <begin position="62"/>
        <end position="72"/>
    </location>
</feature>
<organism evidence="2">
    <name type="scientific">Homalodisca liturata</name>
    <dbReference type="NCBI Taxonomy" id="320908"/>
    <lineage>
        <taxon>Eukaryota</taxon>
        <taxon>Metazoa</taxon>
        <taxon>Ecdysozoa</taxon>
        <taxon>Arthropoda</taxon>
        <taxon>Hexapoda</taxon>
        <taxon>Insecta</taxon>
        <taxon>Pterygota</taxon>
        <taxon>Neoptera</taxon>
        <taxon>Paraneoptera</taxon>
        <taxon>Hemiptera</taxon>
        <taxon>Auchenorrhyncha</taxon>
        <taxon>Membracoidea</taxon>
        <taxon>Cicadellidae</taxon>
        <taxon>Cicadellinae</taxon>
        <taxon>Proconiini</taxon>
        <taxon>Homalodisca</taxon>
    </lineage>
</organism>
<reference evidence="2" key="1">
    <citation type="submission" date="2015-11" db="EMBL/GenBank/DDBJ databases">
        <title>De novo transcriptome assembly of four potential Pierce s Disease insect vectors from Arizona vineyards.</title>
        <authorList>
            <person name="Tassone E.E."/>
        </authorList>
    </citation>
    <scope>NUCLEOTIDE SEQUENCE</scope>
</reference>
<feature type="compositionally biased region" description="Basic and acidic residues" evidence="1">
    <location>
        <begin position="78"/>
        <end position="127"/>
    </location>
</feature>
<gene>
    <name evidence="2" type="ORF">g.36399</name>
</gene>
<sequence length="185" mass="20672">MDIVKKNMADGVPLPIAVKHIAPRVEGVKAVKVVDDNDGGVDSKILRREILAEDEVREKRDLTVEERTKTEEVADMQKGAKEMRNTVHNNDDVQKTDEGVEQCGDKDKPSEKKLPDDSKPQEEKVEIATDSIIKSPLYLSDPKLVLPGEKLQPGRAMDAEIAKPMKRDLKSLDTTERKMTKDSVT</sequence>
<protein>
    <submittedName>
        <fullName evidence="2">Uncharacterized protein</fullName>
    </submittedName>
</protein>